<keyword evidence="2" id="KW-1185">Reference proteome</keyword>
<dbReference type="InterPro" id="IPR008626">
    <property type="entry name" value="Mediator_Med15_fun"/>
</dbReference>
<dbReference type="EMBL" id="CAJVPK010000629">
    <property type="protein sequence ID" value="CAG8533920.1"/>
    <property type="molecule type" value="Genomic_DNA"/>
</dbReference>
<dbReference type="Pfam" id="PF05397">
    <property type="entry name" value="Med15_fungi"/>
    <property type="match status" value="1"/>
</dbReference>
<dbReference type="GO" id="GO:0016592">
    <property type="term" value="C:mediator complex"/>
    <property type="evidence" value="ECO:0007669"/>
    <property type="project" value="InterPro"/>
</dbReference>
<proteinExistence type="predicted"/>
<sequence length="116" mass="13160">MSIVSKHKYTANNSVPFTVLPAPFQTVLTISAPQLQQAIKRVAEIDMEVRNSQANLTPITDITRRQKKQYSNIMADLIPLYAKLNRLIPLHYIITKNSDAAARNFITMVTKTVELY</sequence>
<protein>
    <submittedName>
        <fullName evidence="1">1045_t:CDS:1</fullName>
    </submittedName>
</protein>
<organism evidence="1 2">
    <name type="scientific">Diversispora eburnea</name>
    <dbReference type="NCBI Taxonomy" id="1213867"/>
    <lineage>
        <taxon>Eukaryota</taxon>
        <taxon>Fungi</taxon>
        <taxon>Fungi incertae sedis</taxon>
        <taxon>Mucoromycota</taxon>
        <taxon>Glomeromycotina</taxon>
        <taxon>Glomeromycetes</taxon>
        <taxon>Diversisporales</taxon>
        <taxon>Diversisporaceae</taxon>
        <taxon>Diversispora</taxon>
    </lineage>
</organism>
<dbReference type="Proteomes" id="UP000789706">
    <property type="component" value="Unassembled WGS sequence"/>
</dbReference>
<accession>A0A9N9AK77</accession>
<reference evidence="1" key="1">
    <citation type="submission" date="2021-06" db="EMBL/GenBank/DDBJ databases">
        <authorList>
            <person name="Kallberg Y."/>
            <person name="Tangrot J."/>
            <person name="Rosling A."/>
        </authorList>
    </citation>
    <scope>NUCLEOTIDE SEQUENCE</scope>
    <source>
        <strain evidence="1">AZ414A</strain>
    </source>
</reference>
<name>A0A9N9AK77_9GLOM</name>
<comment type="caution">
    <text evidence="1">The sequence shown here is derived from an EMBL/GenBank/DDBJ whole genome shotgun (WGS) entry which is preliminary data.</text>
</comment>
<dbReference type="GO" id="GO:0006357">
    <property type="term" value="P:regulation of transcription by RNA polymerase II"/>
    <property type="evidence" value="ECO:0007669"/>
    <property type="project" value="InterPro"/>
</dbReference>
<gene>
    <name evidence="1" type="ORF">DEBURN_LOCUS6277</name>
</gene>
<dbReference type="GO" id="GO:0003712">
    <property type="term" value="F:transcription coregulator activity"/>
    <property type="evidence" value="ECO:0007669"/>
    <property type="project" value="InterPro"/>
</dbReference>
<dbReference type="AlphaFoldDB" id="A0A9N9AK77"/>
<evidence type="ECO:0000313" key="1">
    <source>
        <dbReference type="EMBL" id="CAG8533920.1"/>
    </source>
</evidence>
<dbReference type="OrthoDB" id="1938591at2759"/>
<evidence type="ECO:0000313" key="2">
    <source>
        <dbReference type="Proteomes" id="UP000789706"/>
    </source>
</evidence>